<organism evidence="3">
    <name type="scientific">marine sediment metagenome</name>
    <dbReference type="NCBI Taxonomy" id="412755"/>
    <lineage>
        <taxon>unclassified sequences</taxon>
        <taxon>metagenomes</taxon>
        <taxon>ecological metagenomes</taxon>
    </lineage>
</organism>
<dbReference type="GO" id="GO:0047487">
    <property type="term" value="F:oligogalacturonide lyase activity"/>
    <property type="evidence" value="ECO:0007669"/>
    <property type="project" value="InterPro"/>
</dbReference>
<dbReference type="SUPFAM" id="SSF50969">
    <property type="entry name" value="YVTN repeat-like/Quinoprotein amine dehydrogenase"/>
    <property type="match status" value="1"/>
</dbReference>
<dbReference type="EMBL" id="BARU01005334">
    <property type="protein sequence ID" value="GAH34848.1"/>
    <property type="molecule type" value="Genomic_DNA"/>
</dbReference>
<sequence length="343" mass="38071">MAKGESCASESREFRDEKTGARLRQVTDHPSVHHHPFYYVPAWDDAMSRLVFVSHRTGRPEIFAEIQDAGGLLQLTELEDIAEWSIHPSHDGEYVYFTAGAGAWRVDAETLKAEELMNFGTAGMRAKGMVGAAMGTTTVSHDDRFWAVPVKVGQASHFVIIDTASGEHEVILERDSIGHPQFHPDDASLLRYAGPYQRRLWVINRDGSGDRLVYARDVAKKEWIVHESWRPGSQEIVVTNWPHGLIGVDVGTGAVRKVCSFNAWHGAINRGGTLMCADTNFPDRGLQLFEPLNGVGEPRTLCLSKSSNVGAHWNTDHCPYDDGPVERYAPQHTHPHPSFSPDG</sequence>
<gene>
    <name evidence="3" type="ORF">S03H2_10365</name>
</gene>
<feature type="region of interest" description="Disordered" evidence="1">
    <location>
        <begin position="322"/>
        <end position="343"/>
    </location>
</feature>
<dbReference type="InterPro" id="IPR011044">
    <property type="entry name" value="Quino_amine_DH_bsu"/>
</dbReference>
<evidence type="ECO:0000256" key="1">
    <source>
        <dbReference type="SAM" id="MobiDB-lite"/>
    </source>
</evidence>
<proteinExistence type="predicted"/>
<feature type="non-terminal residue" evidence="3">
    <location>
        <position position="343"/>
    </location>
</feature>
<protein>
    <recommendedName>
        <fullName evidence="2">Oligogalacturonate lyase domain-containing protein</fullName>
    </recommendedName>
</protein>
<evidence type="ECO:0000259" key="2">
    <source>
        <dbReference type="Pfam" id="PF14583"/>
    </source>
</evidence>
<evidence type="ECO:0000313" key="3">
    <source>
        <dbReference type="EMBL" id="GAH34848.1"/>
    </source>
</evidence>
<dbReference type="GO" id="GO:0045490">
    <property type="term" value="P:pectin catabolic process"/>
    <property type="evidence" value="ECO:0007669"/>
    <property type="project" value="InterPro"/>
</dbReference>
<feature type="compositionally biased region" description="Basic and acidic residues" evidence="1">
    <location>
        <begin position="10"/>
        <end position="21"/>
    </location>
</feature>
<dbReference type="Pfam" id="PF14583">
    <property type="entry name" value="Pectate_lyase22"/>
    <property type="match status" value="1"/>
</dbReference>
<feature type="region of interest" description="Disordered" evidence="1">
    <location>
        <begin position="1"/>
        <end position="21"/>
    </location>
</feature>
<name>X1GPB0_9ZZZZ</name>
<accession>X1GPB0</accession>
<feature type="domain" description="Oligogalacturonate lyase" evidence="2">
    <location>
        <begin position="1"/>
        <end position="342"/>
    </location>
</feature>
<dbReference type="InterPro" id="IPR027946">
    <property type="entry name" value="Ogl_dom"/>
</dbReference>
<dbReference type="Gene3D" id="2.130.10.10">
    <property type="entry name" value="YVTN repeat-like/Quinoprotein amine dehydrogenase"/>
    <property type="match status" value="1"/>
</dbReference>
<dbReference type="AlphaFoldDB" id="X1GPB0"/>
<comment type="caution">
    <text evidence="3">The sequence shown here is derived from an EMBL/GenBank/DDBJ whole genome shotgun (WGS) entry which is preliminary data.</text>
</comment>
<reference evidence="3" key="1">
    <citation type="journal article" date="2014" name="Front. Microbiol.">
        <title>High frequency of phylogenetically diverse reductive dehalogenase-homologous genes in deep subseafloor sedimentary metagenomes.</title>
        <authorList>
            <person name="Kawai M."/>
            <person name="Futagami T."/>
            <person name="Toyoda A."/>
            <person name="Takaki Y."/>
            <person name="Nishi S."/>
            <person name="Hori S."/>
            <person name="Arai W."/>
            <person name="Tsubouchi T."/>
            <person name="Morono Y."/>
            <person name="Uchiyama I."/>
            <person name="Ito T."/>
            <person name="Fujiyama A."/>
            <person name="Inagaki F."/>
            <person name="Takami H."/>
        </authorList>
    </citation>
    <scope>NUCLEOTIDE SEQUENCE</scope>
    <source>
        <strain evidence="3">Expedition CK06-06</strain>
    </source>
</reference>
<dbReference type="InterPro" id="IPR015943">
    <property type="entry name" value="WD40/YVTN_repeat-like_dom_sf"/>
</dbReference>